<organism evidence="11 12">
    <name type="scientific">Ceutorhynchus assimilis</name>
    <name type="common">cabbage seed weevil</name>
    <dbReference type="NCBI Taxonomy" id="467358"/>
    <lineage>
        <taxon>Eukaryota</taxon>
        <taxon>Metazoa</taxon>
        <taxon>Ecdysozoa</taxon>
        <taxon>Arthropoda</taxon>
        <taxon>Hexapoda</taxon>
        <taxon>Insecta</taxon>
        <taxon>Pterygota</taxon>
        <taxon>Neoptera</taxon>
        <taxon>Endopterygota</taxon>
        <taxon>Coleoptera</taxon>
        <taxon>Polyphaga</taxon>
        <taxon>Cucujiformia</taxon>
        <taxon>Curculionidae</taxon>
        <taxon>Ceutorhynchinae</taxon>
        <taxon>Ceutorhynchus</taxon>
    </lineage>
</organism>
<dbReference type="Proteomes" id="UP001152799">
    <property type="component" value="Chromosome 7"/>
</dbReference>
<dbReference type="AlphaFoldDB" id="A0A9N9QRH7"/>
<feature type="domain" description="Ribonuclease H2 subunit B wHTH" evidence="9">
    <location>
        <begin position="104"/>
        <end position="232"/>
    </location>
</feature>
<feature type="domain" description="Rnh202 triple barrel" evidence="10">
    <location>
        <begin position="43"/>
        <end position="101"/>
    </location>
</feature>
<evidence type="ECO:0000256" key="6">
    <source>
        <dbReference type="ARBA" id="ARBA00024778"/>
    </source>
</evidence>
<dbReference type="GO" id="GO:0006401">
    <property type="term" value="P:RNA catabolic process"/>
    <property type="evidence" value="ECO:0007669"/>
    <property type="project" value="TreeGrafter"/>
</dbReference>
<evidence type="ECO:0000259" key="10">
    <source>
        <dbReference type="Pfam" id="PF17745"/>
    </source>
</evidence>
<dbReference type="CDD" id="cd09270">
    <property type="entry name" value="RNase_H2-B"/>
    <property type="match status" value="1"/>
</dbReference>
<evidence type="ECO:0000259" key="9">
    <source>
        <dbReference type="Pfam" id="PF09468"/>
    </source>
</evidence>
<dbReference type="GO" id="GO:0005654">
    <property type="term" value="C:nucleoplasm"/>
    <property type="evidence" value="ECO:0007669"/>
    <property type="project" value="TreeGrafter"/>
</dbReference>
<comment type="similarity">
    <text evidence="2">Belongs to the RNase H2 subunit B family.</text>
</comment>
<dbReference type="InterPro" id="IPR040456">
    <property type="entry name" value="RNase_H2_suB"/>
</dbReference>
<dbReference type="PANTHER" id="PTHR13383:SF11">
    <property type="entry name" value="RIBONUCLEASE H2 SUBUNIT B"/>
    <property type="match status" value="1"/>
</dbReference>
<evidence type="ECO:0000313" key="11">
    <source>
        <dbReference type="EMBL" id="CAG9772019.1"/>
    </source>
</evidence>
<dbReference type="InterPro" id="IPR041195">
    <property type="entry name" value="Rnh202_N"/>
</dbReference>
<gene>
    <name evidence="11" type="ORF">CEUTPL_LOCUS12441</name>
</gene>
<dbReference type="Pfam" id="PF09468">
    <property type="entry name" value="RNase_H2-Ydr279"/>
    <property type="match status" value="1"/>
</dbReference>
<evidence type="ECO:0000256" key="5">
    <source>
        <dbReference type="ARBA" id="ARBA00023242"/>
    </source>
</evidence>
<accession>A0A9N9QRH7</accession>
<evidence type="ECO:0000256" key="2">
    <source>
        <dbReference type="ARBA" id="ARBA00009823"/>
    </source>
</evidence>
<feature type="compositionally biased region" description="Low complexity" evidence="8">
    <location>
        <begin position="296"/>
        <end position="311"/>
    </location>
</feature>
<dbReference type="InterPro" id="IPR019024">
    <property type="entry name" value="RNase_H2_suB_wHTH"/>
</dbReference>
<feature type="region of interest" description="Disordered" evidence="8">
    <location>
        <begin position="246"/>
        <end position="311"/>
    </location>
</feature>
<dbReference type="EMBL" id="OU892283">
    <property type="protein sequence ID" value="CAG9772019.1"/>
    <property type="molecule type" value="Genomic_DNA"/>
</dbReference>
<name>A0A9N9QRH7_9CUCU</name>
<evidence type="ECO:0000256" key="3">
    <source>
        <dbReference type="ARBA" id="ARBA00011277"/>
    </source>
</evidence>
<dbReference type="GO" id="GO:0032299">
    <property type="term" value="C:ribonuclease H2 complex"/>
    <property type="evidence" value="ECO:0007669"/>
    <property type="project" value="InterPro"/>
</dbReference>
<evidence type="ECO:0000256" key="7">
    <source>
        <dbReference type="ARBA" id="ARBA00033464"/>
    </source>
</evidence>
<comment type="subcellular location">
    <subcellularLocation>
        <location evidence="1">Nucleus</location>
    </subcellularLocation>
</comment>
<keyword evidence="12" id="KW-1185">Reference proteome</keyword>
<proteinExistence type="inferred from homology"/>
<evidence type="ECO:0000256" key="8">
    <source>
        <dbReference type="SAM" id="MobiDB-lite"/>
    </source>
</evidence>
<keyword evidence="5" id="KW-0539">Nucleus</keyword>
<evidence type="ECO:0000256" key="1">
    <source>
        <dbReference type="ARBA" id="ARBA00004123"/>
    </source>
</evidence>
<reference evidence="11" key="1">
    <citation type="submission" date="2022-01" db="EMBL/GenBank/DDBJ databases">
        <authorList>
            <person name="King R."/>
        </authorList>
    </citation>
    <scope>NUCLEOTIDE SEQUENCE</scope>
</reference>
<evidence type="ECO:0000313" key="12">
    <source>
        <dbReference type="Proteomes" id="UP001152799"/>
    </source>
</evidence>
<dbReference type="Gene3D" id="2.20.25.530">
    <property type="match status" value="1"/>
</dbReference>
<evidence type="ECO:0000256" key="4">
    <source>
        <dbReference type="ARBA" id="ARBA00019062"/>
    </source>
</evidence>
<dbReference type="PANTHER" id="PTHR13383">
    <property type="entry name" value="RIBONUCLEASE H2 SUBUNIT B"/>
    <property type="match status" value="1"/>
</dbReference>
<feature type="compositionally biased region" description="Basic and acidic residues" evidence="8">
    <location>
        <begin position="259"/>
        <end position="270"/>
    </location>
</feature>
<dbReference type="OrthoDB" id="29098at2759"/>
<feature type="compositionally biased region" description="Polar residues" evidence="8">
    <location>
        <begin position="246"/>
        <end position="256"/>
    </location>
</feature>
<sequence length="311" mass="34841">MPRVKASPKKCVKSNLQNPTNSWVFLLKGETLELSDQYTGSGTPDIVTLRHPNTGESAVFLFSPANNSVQEVLTLNEAKRSWFIDESVKSDGKMKLSTPIDPIFLVLPYLRKYCTTYAQPLQQLLIDDEFPETERLLKSSGLTYLTMIADRRGDEDLNAFKYNEEKTLNWLKKKTERVADILKQKNIHVSNAGAISSNFVKSSKSDSDPETYLRYAHGIVSEYLMDDLSLKLAKFLNLPDESLQQTLKRKSTQSAPGQEAKKPKTEDENKSSSSNVLDLSKPETKKISAKDKARAKAASGSKSISSFFKKS</sequence>
<comment type="function">
    <text evidence="6">Non catalytic subunit of RNase H2, an endonuclease that specifically degrades the RNA of RNA:DNA hybrids. Participates in DNA replication, possibly by mediating the removal of lagging-strand Okazaki fragment RNA primers during DNA replication. Mediates the excision of single ribonucleotides from DNA:RNA duplexes.</text>
</comment>
<dbReference type="Pfam" id="PF17745">
    <property type="entry name" value="Ydr279_N"/>
    <property type="match status" value="1"/>
</dbReference>
<feature type="compositionally biased region" description="Basic and acidic residues" evidence="8">
    <location>
        <begin position="280"/>
        <end position="294"/>
    </location>
</feature>
<dbReference type="FunFam" id="1.10.20.120:FF:000002">
    <property type="entry name" value="Ribonuclease H2 subunit B"/>
    <property type="match status" value="1"/>
</dbReference>
<protein>
    <recommendedName>
        <fullName evidence="4">Ribonuclease H2 subunit B</fullName>
    </recommendedName>
    <alternativeName>
        <fullName evidence="7">Ribonuclease HI subunit B</fullName>
    </alternativeName>
</protein>
<dbReference type="Gene3D" id="1.10.20.120">
    <property type="match status" value="1"/>
</dbReference>
<comment type="subunit">
    <text evidence="3">The RNase H2 complex is a heterotrimer composed of the catalytic subunit RNASEH2A and the non-catalytic subunits RNASEH2B and RNASEH2C.</text>
</comment>